<evidence type="ECO:0000256" key="4">
    <source>
        <dbReference type="ARBA" id="ARBA00022808"/>
    </source>
</evidence>
<evidence type="ECO:0000313" key="9">
    <source>
        <dbReference type="EMBL" id="GAA0752189.1"/>
    </source>
</evidence>
<dbReference type="HAMAP" id="MF_00372">
    <property type="entry name" value="HutI"/>
    <property type="match status" value="1"/>
</dbReference>
<dbReference type="InterPro" id="IPR005920">
    <property type="entry name" value="HutI"/>
</dbReference>
<dbReference type="EC" id="3.5.2.7" evidence="1 7"/>
<dbReference type="CDD" id="cd01296">
    <property type="entry name" value="Imidazolone-5PH"/>
    <property type="match status" value="1"/>
</dbReference>
<dbReference type="Pfam" id="PF01979">
    <property type="entry name" value="Amidohydro_1"/>
    <property type="match status" value="1"/>
</dbReference>
<feature type="domain" description="Amidohydrolase-related" evidence="8">
    <location>
        <begin position="71"/>
        <end position="390"/>
    </location>
</feature>
<feature type="binding site" evidence="7">
    <location>
        <position position="80"/>
    </location>
    <ligand>
        <name>Fe(3+)</name>
        <dbReference type="ChEBI" id="CHEBI:29034"/>
    </ligand>
</feature>
<comment type="catalytic activity">
    <reaction evidence="7">
        <text>4-imidazolone-5-propanoate + H2O = N-formimidoyl-L-glutamate</text>
        <dbReference type="Rhea" id="RHEA:23660"/>
        <dbReference type="ChEBI" id="CHEBI:15377"/>
        <dbReference type="ChEBI" id="CHEBI:58928"/>
        <dbReference type="ChEBI" id="CHEBI:77893"/>
        <dbReference type="EC" id="3.5.2.7"/>
    </reaction>
</comment>
<dbReference type="PANTHER" id="PTHR42752:SF1">
    <property type="entry name" value="IMIDAZOLONEPROPIONASE-RELATED"/>
    <property type="match status" value="1"/>
</dbReference>
<comment type="caution">
    <text evidence="9">The sequence shown here is derived from an EMBL/GenBank/DDBJ whole genome shotgun (WGS) entry which is preliminary data.</text>
</comment>
<dbReference type="InterPro" id="IPR011059">
    <property type="entry name" value="Metal-dep_hydrolase_composite"/>
</dbReference>
<dbReference type="Proteomes" id="UP001500279">
    <property type="component" value="Unassembled WGS sequence"/>
</dbReference>
<dbReference type="SUPFAM" id="SSF51338">
    <property type="entry name" value="Composite domain of metallo-dependent hydrolases"/>
    <property type="match status" value="1"/>
</dbReference>
<feature type="binding site" evidence="7">
    <location>
        <position position="185"/>
    </location>
    <ligand>
        <name>4-imidazolone-5-propanoate</name>
        <dbReference type="ChEBI" id="CHEBI:77893"/>
    </ligand>
</feature>
<evidence type="ECO:0000256" key="3">
    <source>
        <dbReference type="ARBA" id="ARBA00022801"/>
    </source>
</evidence>
<feature type="binding site" evidence="7">
    <location>
        <position position="82"/>
    </location>
    <ligand>
        <name>Zn(2+)</name>
        <dbReference type="ChEBI" id="CHEBI:29105"/>
    </ligand>
</feature>
<sequence length="425" mass="45575">MPADFLPSRADAPRTLWRGASLATMAPGKPWGWIEDGALLTEGARIAWVGAATELPARLRADDEIELPGGVLTPGLIDAHTHLVYGGHRAREFELRLQGATYEEISRAGGGIRSTVAATRAATDEELLRSALKRAQALMSEGVTTLEIKSGYGLSEHHEARCLRVARRVGERLPLTVRTSALAAHALPPEFEGRPDAYIAAILDWLPRWHAEGLVDAVDGFCENIAFSASQMQRVFDAARALGLPVKLHAEQLSDCGGSEMAAQYRALSCDHLEYLSPAGVQALAASGTVAMLLPGAFYFLREKQLPPVGALREAGVPMAIATDHNPGSSPTLSPLLMLNMACTLFRMTPEEALAGMTRHAAQALGLGHSHGQLSTGRQADFVHWAVDHPNELAYQFGHKPCQLRVHAGVPDAADLARIAPAPEF</sequence>
<dbReference type="EMBL" id="BAAAEW010000014">
    <property type="protein sequence ID" value="GAA0752189.1"/>
    <property type="molecule type" value="Genomic_DNA"/>
</dbReference>
<feature type="binding site" evidence="7">
    <location>
        <position position="324"/>
    </location>
    <ligand>
        <name>Zn(2+)</name>
        <dbReference type="ChEBI" id="CHEBI:29105"/>
    </ligand>
</feature>
<keyword evidence="7" id="KW-0963">Cytoplasm</keyword>
<keyword evidence="5 7" id="KW-0862">Zinc</keyword>
<dbReference type="PANTHER" id="PTHR42752">
    <property type="entry name" value="IMIDAZOLONEPROPIONASE"/>
    <property type="match status" value="1"/>
</dbReference>
<dbReference type="InterPro" id="IPR006680">
    <property type="entry name" value="Amidohydro-rel"/>
</dbReference>
<comment type="subcellular location">
    <subcellularLocation>
        <location evidence="7">Cytoplasm</location>
    </subcellularLocation>
</comment>
<dbReference type="Gene3D" id="3.20.20.140">
    <property type="entry name" value="Metal-dependent hydrolases"/>
    <property type="match status" value="1"/>
</dbReference>
<evidence type="ECO:0000256" key="2">
    <source>
        <dbReference type="ARBA" id="ARBA00022723"/>
    </source>
</evidence>
<evidence type="ECO:0000256" key="5">
    <source>
        <dbReference type="ARBA" id="ARBA00022833"/>
    </source>
</evidence>
<organism evidence="9 10">
    <name type="scientific">Ideonella azotifigens</name>
    <dbReference type="NCBI Taxonomy" id="513160"/>
    <lineage>
        <taxon>Bacteria</taxon>
        <taxon>Pseudomonadati</taxon>
        <taxon>Pseudomonadota</taxon>
        <taxon>Betaproteobacteria</taxon>
        <taxon>Burkholderiales</taxon>
        <taxon>Sphaerotilaceae</taxon>
        <taxon>Ideonella</taxon>
    </lineage>
</organism>
<keyword evidence="3 7" id="KW-0378">Hydrolase</keyword>
<dbReference type="NCBIfam" id="TIGR01224">
    <property type="entry name" value="hutI"/>
    <property type="match status" value="1"/>
</dbReference>
<protein>
    <recommendedName>
        <fullName evidence="1 7">Imidazolonepropionase</fullName>
        <ecNumber evidence="1 7">3.5.2.7</ecNumber>
    </recommendedName>
    <alternativeName>
        <fullName evidence="7">Imidazolone-5-propionate hydrolase</fullName>
    </alternativeName>
</protein>
<dbReference type="RefSeq" id="WP_231011527.1">
    <property type="nucleotide sequence ID" value="NZ_BAAAEW010000014.1"/>
</dbReference>
<evidence type="ECO:0000259" key="8">
    <source>
        <dbReference type="Pfam" id="PF01979"/>
    </source>
</evidence>
<feature type="binding site" evidence="7">
    <location>
        <position position="249"/>
    </location>
    <ligand>
        <name>Zn(2+)</name>
        <dbReference type="ChEBI" id="CHEBI:29105"/>
    </ligand>
</feature>
<comment type="cofactor">
    <cofactor evidence="7">
        <name>Zn(2+)</name>
        <dbReference type="ChEBI" id="CHEBI:29105"/>
    </cofactor>
    <cofactor evidence="7">
        <name>Fe(3+)</name>
        <dbReference type="ChEBI" id="CHEBI:29034"/>
    </cofactor>
    <text evidence="7">Binds 1 zinc or iron ion per subunit.</text>
</comment>
<feature type="binding site" evidence="7">
    <location>
        <position position="328"/>
    </location>
    <ligand>
        <name>N-formimidoyl-L-glutamate</name>
        <dbReference type="ChEBI" id="CHEBI:58928"/>
    </ligand>
</feature>
<proteinExistence type="inferred from homology"/>
<feature type="binding site" evidence="7">
    <location>
        <position position="89"/>
    </location>
    <ligand>
        <name>4-imidazolone-5-propanoate</name>
        <dbReference type="ChEBI" id="CHEBI:77893"/>
    </ligand>
</feature>
<feature type="binding site" evidence="7">
    <location>
        <position position="329"/>
    </location>
    <ligand>
        <name>4-imidazolone-5-propanoate</name>
        <dbReference type="ChEBI" id="CHEBI:77893"/>
    </ligand>
</feature>
<reference evidence="9 10" key="1">
    <citation type="journal article" date="2019" name="Int. J. Syst. Evol. Microbiol.">
        <title>The Global Catalogue of Microorganisms (GCM) 10K type strain sequencing project: providing services to taxonomists for standard genome sequencing and annotation.</title>
        <authorList>
            <consortium name="The Broad Institute Genomics Platform"/>
            <consortium name="The Broad Institute Genome Sequencing Center for Infectious Disease"/>
            <person name="Wu L."/>
            <person name="Ma J."/>
        </authorList>
    </citation>
    <scope>NUCLEOTIDE SEQUENCE [LARGE SCALE GENOMIC DNA]</scope>
    <source>
        <strain evidence="9 10">JCM 15503</strain>
    </source>
</reference>
<feature type="binding site" evidence="7">
    <location>
        <position position="80"/>
    </location>
    <ligand>
        <name>Zn(2+)</name>
        <dbReference type="ChEBI" id="CHEBI:29105"/>
    </ligand>
</feature>
<keyword evidence="2 7" id="KW-0479">Metal-binding</keyword>
<comment type="similarity">
    <text evidence="7">Belongs to the metallo-dependent hydrolases superfamily. HutI family.</text>
</comment>
<feature type="binding site" evidence="7">
    <location>
        <position position="152"/>
    </location>
    <ligand>
        <name>4-imidazolone-5-propanoate</name>
        <dbReference type="ChEBI" id="CHEBI:77893"/>
    </ligand>
</feature>
<feature type="binding site" evidence="7">
    <location>
        <position position="326"/>
    </location>
    <ligand>
        <name>N-formimidoyl-L-glutamate</name>
        <dbReference type="ChEBI" id="CHEBI:58928"/>
    </ligand>
</feature>
<keyword evidence="6 7" id="KW-0408">Iron</keyword>
<evidence type="ECO:0000256" key="1">
    <source>
        <dbReference type="ARBA" id="ARBA00012864"/>
    </source>
</evidence>
<gene>
    <name evidence="7 9" type="primary">hutI</name>
    <name evidence="9" type="ORF">GCM10009107_25770</name>
</gene>
<dbReference type="Gene3D" id="2.30.40.10">
    <property type="entry name" value="Urease, subunit C, domain 1"/>
    <property type="match status" value="1"/>
</dbReference>
<keyword evidence="4 7" id="KW-0369">Histidine metabolism</keyword>
<name>A0ABN1K1L5_9BURK</name>
<comment type="function">
    <text evidence="7">Catalyzes the hydrolytic cleavage of the carbon-nitrogen bond in imidazolone-5-propanoate to yield N-formimidoyl-L-glutamate. It is the third step in the universal histidine degradation pathway.</text>
</comment>
<evidence type="ECO:0000313" key="10">
    <source>
        <dbReference type="Proteomes" id="UP001500279"/>
    </source>
</evidence>
<feature type="binding site" evidence="7">
    <location>
        <position position="324"/>
    </location>
    <ligand>
        <name>Fe(3+)</name>
        <dbReference type="ChEBI" id="CHEBI:29034"/>
    </ligand>
</feature>
<feature type="binding site" evidence="7">
    <location>
        <position position="249"/>
    </location>
    <ligand>
        <name>Fe(3+)</name>
        <dbReference type="ChEBI" id="CHEBI:29034"/>
    </ligand>
</feature>
<keyword evidence="10" id="KW-1185">Reference proteome</keyword>
<feature type="binding site" evidence="7">
    <location>
        <position position="252"/>
    </location>
    <ligand>
        <name>4-imidazolone-5-propanoate</name>
        <dbReference type="ChEBI" id="CHEBI:77893"/>
    </ligand>
</feature>
<accession>A0ABN1K1L5</accession>
<dbReference type="SUPFAM" id="SSF51556">
    <property type="entry name" value="Metallo-dependent hydrolases"/>
    <property type="match status" value="1"/>
</dbReference>
<dbReference type="InterPro" id="IPR032466">
    <property type="entry name" value="Metal_Hydrolase"/>
</dbReference>
<feature type="binding site" evidence="7">
    <location>
        <position position="82"/>
    </location>
    <ligand>
        <name>Fe(3+)</name>
        <dbReference type="ChEBI" id="CHEBI:29034"/>
    </ligand>
</feature>
<feature type="binding site" evidence="7">
    <location>
        <position position="152"/>
    </location>
    <ligand>
        <name>N-formimidoyl-L-glutamate</name>
        <dbReference type="ChEBI" id="CHEBI:58928"/>
    </ligand>
</feature>
<evidence type="ECO:0000256" key="6">
    <source>
        <dbReference type="ARBA" id="ARBA00023004"/>
    </source>
</evidence>
<evidence type="ECO:0000256" key="7">
    <source>
        <dbReference type="HAMAP-Rule" id="MF_00372"/>
    </source>
</evidence>
<comment type="pathway">
    <text evidence="7">Amino-acid degradation; L-histidine degradation into L-glutamate; N-formimidoyl-L-glutamate from L-histidine: step 3/3.</text>
</comment>